<evidence type="ECO:0000313" key="1">
    <source>
        <dbReference type="EMBL" id="KAK4823252.1"/>
    </source>
</evidence>
<protein>
    <recommendedName>
        <fullName evidence="3">Reverse transcriptase</fullName>
    </recommendedName>
</protein>
<evidence type="ECO:0008006" key="3">
    <source>
        <dbReference type="Google" id="ProtNLM"/>
    </source>
</evidence>
<gene>
    <name evidence="1" type="ORF">QYF61_000219</name>
</gene>
<keyword evidence="2" id="KW-1185">Reference proteome</keyword>
<reference evidence="1 2" key="1">
    <citation type="journal article" date="2023" name="J. Hered.">
        <title>Chromosome-level genome of the wood stork (Mycteria americana) provides insight into avian chromosome evolution.</title>
        <authorList>
            <person name="Flamio R. Jr."/>
            <person name="Ramstad K.M."/>
        </authorList>
    </citation>
    <scope>NUCLEOTIDE SEQUENCE [LARGE SCALE GENOMIC DNA]</scope>
    <source>
        <strain evidence="1">JAX WOST 10</strain>
    </source>
</reference>
<evidence type="ECO:0000313" key="2">
    <source>
        <dbReference type="Proteomes" id="UP001333110"/>
    </source>
</evidence>
<sequence length="62" mass="7228">MEAMARLQLAVWEKEGDCDREMCKHRDGWTLDHGGRPTDVIYLDFCKAFDMVTHNILSTKLE</sequence>
<organism evidence="1 2">
    <name type="scientific">Mycteria americana</name>
    <name type="common">Wood stork</name>
    <dbReference type="NCBI Taxonomy" id="33587"/>
    <lineage>
        <taxon>Eukaryota</taxon>
        <taxon>Metazoa</taxon>
        <taxon>Chordata</taxon>
        <taxon>Craniata</taxon>
        <taxon>Vertebrata</taxon>
        <taxon>Euteleostomi</taxon>
        <taxon>Archelosauria</taxon>
        <taxon>Archosauria</taxon>
        <taxon>Dinosauria</taxon>
        <taxon>Saurischia</taxon>
        <taxon>Theropoda</taxon>
        <taxon>Coelurosauria</taxon>
        <taxon>Aves</taxon>
        <taxon>Neognathae</taxon>
        <taxon>Neoaves</taxon>
        <taxon>Aequornithes</taxon>
        <taxon>Ciconiiformes</taxon>
        <taxon>Ciconiidae</taxon>
        <taxon>Mycteria</taxon>
    </lineage>
</organism>
<dbReference type="EMBL" id="JAUNZN010000003">
    <property type="protein sequence ID" value="KAK4823252.1"/>
    <property type="molecule type" value="Genomic_DNA"/>
</dbReference>
<dbReference type="AlphaFoldDB" id="A0AAN7NVR2"/>
<accession>A0AAN7NVR2</accession>
<dbReference type="Proteomes" id="UP001333110">
    <property type="component" value="Unassembled WGS sequence"/>
</dbReference>
<name>A0AAN7NVR2_MYCAM</name>
<proteinExistence type="predicted"/>
<comment type="caution">
    <text evidence="1">The sequence shown here is derived from an EMBL/GenBank/DDBJ whole genome shotgun (WGS) entry which is preliminary data.</text>
</comment>